<feature type="chain" id="PRO_5046793807" evidence="2">
    <location>
        <begin position="30"/>
        <end position="442"/>
    </location>
</feature>
<comment type="caution">
    <text evidence="3">The sequence shown here is derived from an EMBL/GenBank/DDBJ whole genome shotgun (WGS) entry which is preliminary data.</text>
</comment>
<feature type="region of interest" description="Disordered" evidence="1">
    <location>
        <begin position="38"/>
        <end position="58"/>
    </location>
</feature>
<sequence length="442" mass="48805">MQRATIVKSLSLAWVALSLGGLGTSSALAATTATPETAPITQTAAPTATQPKPGSPEYPAYLADQVAQYGDVKDTLIPLEGTKNTRDIGGYKTADGKWQIRQNRLLRSDNLSKLTPSDATKLSKDHHVTSIVDLRTPGQQSKQPDKAIPGASLTSISILGNLADTNGKGDGEFYNWQLEFGYHAVTGYHQFLNMLLTNPNATLYHCSSGKDRTGIGTVLIMTILGMDRKTIINDFLQSNQTGRHVERAWIMEYYREILARYGTMDKYINDLLKFTPAQQDQLRAKYLISTDGQNTSYPAATNPSAPQVPSTPAPTPTPAPEPSKPTQPNTQTPTKPTPNKPAQNKPTQSGKPHKKQPKAKIVSMKKFNTTFNYRLKANKKTFKDAYLHKLKGHTPKKSVKKWKLVKVAKVKFKGKITTHYQVKDRAGHQVWLLKGHVVKIHK</sequence>
<protein>
    <submittedName>
        <fullName evidence="3">Tyrosine-protein phosphatase</fullName>
    </submittedName>
</protein>
<keyword evidence="2" id="KW-0732">Signal</keyword>
<reference evidence="4" key="1">
    <citation type="journal article" date="2019" name="Int. J. Syst. Evol. Microbiol.">
        <title>The Global Catalogue of Microorganisms (GCM) 10K type strain sequencing project: providing services to taxonomists for standard genome sequencing and annotation.</title>
        <authorList>
            <consortium name="The Broad Institute Genomics Platform"/>
            <consortium name="The Broad Institute Genome Sequencing Center for Infectious Disease"/>
            <person name="Wu L."/>
            <person name="Ma J."/>
        </authorList>
    </citation>
    <scope>NUCLEOTIDE SEQUENCE [LARGE SCALE GENOMIC DNA]</scope>
    <source>
        <strain evidence="4">CCM 8906</strain>
    </source>
</reference>
<dbReference type="Gene3D" id="3.90.190.10">
    <property type="entry name" value="Protein tyrosine phosphatase superfamily"/>
    <property type="match status" value="1"/>
</dbReference>
<organism evidence="3 4">
    <name type="scientific">Levilactobacillus fuyuanensis</name>
    <dbReference type="NCBI Taxonomy" id="2486022"/>
    <lineage>
        <taxon>Bacteria</taxon>
        <taxon>Bacillati</taxon>
        <taxon>Bacillota</taxon>
        <taxon>Bacilli</taxon>
        <taxon>Lactobacillales</taxon>
        <taxon>Lactobacillaceae</taxon>
        <taxon>Levilactobacillus</taxon>
    </lineage>
</organism>
<name>A0ABW4H5J4_9LACO</name>
<proteinExistence type="predicted"/>
<gene>
    <name evidence="3" type="ORF">ACFQ5T_10180</name>
</gene>
<dbReference type="Proteomes" id="UP001597195">
    <property type="component" value="Unassembled WGS sequence"/>
</dbReference>
<evidence type="ECO:0000313" key="4">
    <source>
        <dbReference type="Proteomes" id="UP001597195"/>
    </source>
</evidence>
<dbReference type="InterPro" id="IPR026893">
    <property type="entry name" value="Tyr/Ser_Pase_IphP-type"/>
</dbReference>
<dbReference type="RefSeq" id="WP_125701760.1">
    <property type="nucleotide sequence ID" value="NZ_JBHTOM010000016.1"/>
</dbReference>
<accession>A0ABW4H5J4</accession>
<evidence type="ECO:0000313" key="3">
    <source>
        <dbReference type="EMBL" id="MFD1550047.1"/>
    </source>
</evidence>
<feature type="compositionally biased region" description="Low complexity" evidence="1">
    <location>
        <begin position="38"/>
        <end position="49"/>
    </location>
</feature>
<keyword evidence="4" id="KW-1185">Reference proteome</keyword>
<feature type="region of interest" description="Disordered" evidence="1">
    <location>
        <begin position="293"/>
        <end position="361"/>
    </location>
</feature>
<evidence type="ECO:0000256" key="1">
    <source>
        <dbReference type="SAM" id="MobiDB-lite"/>
    </source>
</evidence>
<dbReference type="Pfam" id="PF13350">
    <property type="entry name" value="Y_phosphatase3"/>
    <property type="match status" value="1"/>
</dbReference>
<evidence type="ECO:0000256" key="2">
    <source>
        <dbReference type="SAM" id="SignalP"/>
    </source>
</evidence>
<feature type="compositionally biased region" description="Polar residues" evidence="1">
    <location>
        <begin position="293"/>
        <end position="302"/>
    </location>
</feature>
<dbReference type="EMBL" id="JBHTOM010000016">
    <property type="protein sequence ID" value="MFD1550047.1"/>
    <property type="molecule type" value="Genomic_DNA"/>
</dbReference>
<dbReference type="InterPro" id="IPR029021">
    <property type="entry name" value="Prot-tyrosine_phosphatase-like"/>
</dbReference>
<feature type="compositionally biased region" description="Pro residues" evidence="1">
    <location>
        <begin position="309"/>
        <end position="325"/>
    </location>
</feature>
<dbReference type="SUPFAM" id="SSF52799">
    <property type="entry name" value="(Phosphotyrosine protein) phosphatases II"/>
    <property type="match status" value="1"/>
</dbReference>
<feature type="signal peptide" evidence="2">
    <location>
        <begin position="1"/>
        <end position="29"/>
    </location>
</feature>